<reference evidence="2 3" key="1">
    <citation type="journal article" date="2018" name="Mol. Biol. Evol.">
        <title>Broad Genomic Sampling Reveals a Smut Pathogenic Ancestry of the Fungal Clade Ustilaginomycotina.</title>
        <authorList>
            <person name="Kijpornyongpan T."/>
            <person name="Mondo S.J."/>
            <person name="Barry K."/>
            <person name="Sandor L."/>
            <person name="Lee J."/>
            <person name="Lipzen A."/>
            <person name="Pangilinan J."/>
            <person name="LaButti K."/>
            <person name="Hainaut M."/>
            <person name="Henrissat B."/>
            <person name="Grigoriev I.V."/>
            <person name="Spatafora J.W."/>
            <person name="Aime M.C."/>
        </authorList>
    </citation>
    <scope>NUCLEOTIDE SEQUENCE [LARGE SCALE GENOMIC DNA]</scope>
    <source>
        <strain evidence="2 3">MCA 4186</strain>
    </source>
</reference>
<dbReference type="EMBL" id="KZ819297">
    <property type="protein sequence ID" value="PWN96950.1"/>
    <property type="molecule type" value="Genomic_DNA"/>
</dbReference>
<dbReference type="GeneID" id="37273353"/>
<proteinExistence type="predicted"/>
<sequence length="323" mass="34761">MRPRGPSRGEGRREEGVCGGERGEKGVRRGPSGMSSSGSGQPRQSESRVRPRRPDRHSVSVSPGRDAAAAARGSASLTTQSRAHTARGLRIGGLLCLLAAGRRRAVWGPRLREGPRRTSPKCAAQLLSQGARAIIQRALPMGKLGSGSLSGAAHGCAGPPRRRRACSEAPLSLSAPRRRRRRQRPRLASLASPCRRHGRLRQQALRPLRSCPCRRRACQISAPRCSARSRHRSGAVHASPFSAALERCSLARRRGCTLVCCPKGLARSRLALPAAQGAERSSAQALRQRPTARSTCCLTALAQRDFAVHDAQARPTTAPRRRT</sequence>
<feature type="compositionally biased region" description="Basic and acidic residues" evidence="1">
    <location>
        <begin position="7"/>
        <end position="27"/>
    </location>
</feature>
<dbReference type="RefSeq" id="XP_025597229.1">
    <property type="nucleotide sequence ID" value="XM_025745809.1"/>
</dbReference>
<feature type="region of interest" description="Disordered" evidence="1">
    <location>
        <begin position="153"/>
        <end position="188"/>
    </location>
</feature>
<dbReference type="Proteomes" id="UP000245946">
    <property type="component" value="Unassembled WGS sequence"/>
</dbReference>
<organism evidence="2 3">
    <name type="scientific">Tilletiopsis washingtonensis</name>
    <dbReference type="NCBI Taxonomy" id="58919"/>
    <lineage>
        <taxon>Eukaryota</taxon>
        <taxon>Fungi</taxon>
        <taxon>Dikarya</taxon>
        <taxon>Basidiomycota</taxon>
        <taxon>Ustilaginomycotina</taxon>
        <taxon>Exobasidiomycetes</taxon>
        <taxon>Entylomatales</taxon>
        <taxon>Entylomatales incertae sedis</taxon>
        <taxon>Tilletiopsis</taxon>
    </lineage>
</organism>
<dbReference type="AlphaFoldDB" id="A0A316Z5A3"/>
<feature type="compositionally biased region" description="Low complexity" evidence="1">
    <location>
        <begin position="29"/>
        <end position="44"/>
    </location>
</feature>
<feature type="region of interest" description="Disordered" evidence="1">
    <location>
        <begin position="1"/>
        <end position="83"/>
    </location>
</feature>
<feature type="compositionally biased region" description="Low complexity" evidence="1">
    <location>
        <begin position="64"/>
        <end position="76"/>
    </location>
</feature>
<name>A0A316Z5A3_9BASI</name>
<gene>
    <name evidence="2" type="ORF">FA09DRAFT_73903</name>
</gene>
<accession>A0A316Z5A3</accession>
<keyword evidence="3" id="KW-1185">Reference proteome</keyword>
<evidence type="ECO:0000256" key="1">
    <source>
        <dbReference type="SAM" id="MobiDB-lite"/>
    </source>
</evidence>
<protein>
    <submittedName>
        <fullName evidence="2">Uncharacterized protein</fullName>
    </submittedName>
</protein>
<evidence type="ECO:0000313" key="2">
    <source>
        <dbReference type="EMBL" id="PWN96950.1"/>
    </source>
</evidence>
<feature type="compositionally biased region" description="Basic residues" evidence="1">
    <location>
        <begin position="176"/>
        <end position="185"/>
    </location>
</feature>
<evidence type="ECO:0000313" key="3">
    <source>
        <dbReference type="Proteomes" id="UP000245946"/>
    </source>
</evidence>